<name>A0A059AUZ7_EUCGR</name>
<dbReference type="AlphaFoldDB" id="A0A059AUZ7"/>
<dbReference type="InParanoid" id="A0A059AUZ7"/>
<reference evidence="1" key="1">
    <citation type="submission" date="2013-07" db="EMBL/GenBank/DDBJ databases">
        <title>The genome of Eucalyptus grandis.</title>
        <authorList>
            <person name="Schmutz J."/>
            <person name="Hayes R."/>
            <person name="Myburg A."/>
            <person name="Tuskan G."/>
            <person name="Grattapaglia D."/>
            <person name="Rokhsar D.S."/>
        </authorList>
    </citation>
    <scope>NUCLEOTIDE SEQUENCE</scope>
    <source>
        <tissue evidence="1">Leaf extractions</tissue>
    </source>
</reference>
<organism evidence="1">
    <name type="scientific">Eucalyptus grandis</name>
    <name type="common">Flooded gum</name>
    <dbReference type="NCBI Taxonomy" id="71139"/>
    <lineage>
        <taxon>Eukaryota</taxon>
        <taxon>Viridiplantae</taxon>
        <taxon>Streptophyta</taxon>
        <taxon>Embryophyta</taxon>
        <taxon>Tracheophyta</taxon>
        <taxon>Spermatophyta</taxon>
        <taxon>Magnoliopsida</taxon>
        <taxon>eudicotyledons</taxon>
        <taxon>Gunneridae</taxon>
        <taxon>Pentapetalae</taxon>
        <taxon>rosids</taxon>
        <taxon>malvids</taxon>
        <taxon>Myrtales</taxon>
        <taxon>Myrtaceae</taxon>
        <taxon>Myrtoideae</taxon>
        <taxon>Eucalypteae</taxon>
        <taxon>Eucalyptus</taxon>
    </lineage>
</organism>
<dbReference type="Gramene" id="KCW57466">
    <property type="protein sequence ID" value="KCW57466"/>
    <property type="gene ID" value="EUGRSUZ_H00241"/>
</dbReference>
<sequence>MLPSKQKTKIEILAIVLPLPLPIKDQTCKARNQNAGNWQDIILAFRCNSVKMIMRKEADRSQELQRVKSAEGIRRKS</sequence>
<evidence type="ECO:0000313" key="1">
    <source>
        <dbReference type="EMBL" id="KCW57466.1"/>
    </source>
</evidence>
<gene>
    <name evidence="1" type="ORF">EUGRSUZ_H00241</name>
</gene>
<accession>A0A059AUZ7</accession>
<protein>
    <submittedName>
        <fullName evidence="1">Uncharacterized protein</fullName>
    </submittedName>
</protein>
<dbReference type="EMBL" id="KK198760">
    <property type="protein sequence ID" value="KCW57466.1"/>
    <property type="molecule type" value="Genomic_DNA"/>
</dbReference>
<proteinExistence type="predicted"/>